<comment type="caution">
    <text evidence="2">The sequence shown here is derived from an EMBL/GenBank/DDBJ whole genome shotgun (WGS) entry which is preliminary data.</text>
</comment>
<dbReference type="InterPro" id="IPR018687">
    <property type="entry name" value="DUF2177_membr"/>
</dbReference>
<gene>
    <name evidence="2" type="ORF">OR37_01522</name>
</gene>
<organism evidence="2 3">
    <name type="scientific">Caulobacter vibrioides OR37</name>
    <dbReference type="NCBI Taxonomy" id="1292034"/>
    <lineage>
        <taxon>Bacteria</taxon>
        <taxon>Pseudomonadati</taxon>
        <taxon>Pseudomonadota</taxon>
        <taxon>Alphaproteobacteria</taxon>
        <taxon>Caulobacterales</taxon>
        <taxon>Caulobacteraceae</taxon>
        <taxon>Caulobacter</taxon>
    </lineage>
</organism>
<keyword evidence="1" id="KW-0812">Transmembrane</keyword>
<feature type="transmembrane region" description="Helical" evidence="1">
    <location>
        <begin position="109"/>
        <end position="126"/>
    </location>
</feature>
<feature type="transmembrane region" description="Helical" evidence="1">
    <location>
        <begin position="70"/>
        <end position="89"/>
    </location>
</feature>
<dbReference type="STRING" id="1292034.OR37_01522"/>
<dbReference type="AlphaFoldDB" id="R0D2B1"/>
<keyword evidence="1" id="KW-0472">Membrane</keyword>
<keyword evidence="1" id="KW-1133">Transmembrane helix</keyword>
<reference evidence="2 3" key="1">
    <citation type="journal article" date="2013" name="Genome Announc.">
        <title>Draft Genome Sequence for Caulobacter sp. Strain OR37, a Bacterium Tolerant to Heavy Metals.</title>
        <authorList>
            <person name="Utturkar S.M."/>
            <person name="Bollmann A."/>
            <person name="Brzoska R.M."/>
            <person name="Klingeman D.M."/>
            <person name="Epstein S.E."/>
            <person name="Palumbo A.V."/>
            <person name="Brown S.D."/>
        </authorList>
    </citation>
    <scope>NUCLEOTIDE SEQUENCE [LARGE SCALE GENOMIC DNA]</scope>
    <source>
        <strain evidence="2 3">OR37</strain>
    </source>
</reference>
<evidence type="ECO:0000313" key="2">
    <source>
        <dbReference type="EMBL" id="ENZ82585.1"/>
    </source>
</evidence>
<accession>R0D2B1</accession>
<dbReference type="Pfam" id="PF09945">
    <property type="entry name" value="DUF2177"/>
    <property type="match status" value="1"/>
</dbReference>
<keyword evidence="3" id="KW-1185">Reference proteome</keyword>
<dbReference type="Proteomes" id="UP000013063">
    <property type="component" value="Unassembled WGS sequence"/>
</dbReference>
<dbReference type="eggNOG" id="COG4852">
    <property type="taxonomic scope" value="Bacteria"/>
</dbReference>
<evidence type="ECO:0000256" key="1">
    <source>
        <dbReference type="SAM" id="Phobius"/>
    </source>
</evidence>
<dbReference type="PATRIC" id="fig|1292034.3.peg.1506"/>
<evidence type="ECO:0000313" key="3">
    <source>
        <dbReference type="Proteomes" id="UP000013063"/>
    </source>
</evidence>
<proteinExistence type="predicted"/>
<feature type="transmembrane region" description="Helical" evidence="1">
    <location>
        <begin position="41"/>
        <end position="63"/>
    </location>
</feature>
<name>R0D2B1_CAUVI</name>
<dbReference type="EMBL" id="APMP01000006">
    <property type="protein sequence ID" value="ENZ82585.1"/>
    <property type="molecule type" value="Genomic_DNA"/>
</dbReference>
<dbReference type="RefSeq" id="WP_004617720.1">
    <property type="nucleotide sequence ID" value="NZ_APMP01000006.1"/>
</dbReference>
<protein>
    <submittedName>
        <fullName evidence="2">Putative membrane protein</fullName>
    </submittedName>
</protein>
<sequence length="140" mass="14960" precursor="true">MRTLVSYVATALAFLLLDACFLTLAGPGVYRPTLDPILGETVRLAPAMLFYALYVAGLTRFCVAPARGASWTKALSAGVFLGLVAYGTYDLTCQAVMRVWTWRITFIDLAWGAFASGTASAVGALVDSRIGGLTNRAQDR</sequence>
<dbReference type="OrthoDB" id="166547at2"/>